<name>A0ABT2NGD1_9CYAN</name>
<proteinExistence type="predicted"/>
<gene>
    <name evidence="2" type="ORF">NG792_28160</name>
</gene>
<organism evidence="2 3">
    <name type="scientific">Laspinema olomoucense D3b</name>
    <dbReference type="NCBI Taxonomy" id="2953688"/>
    <lineage>
        <taxon>Bacteria</taxon>
        <taxon>Bacillati</taxon>
        <taxon>Cyanobacteriota</taxon>
        <taxon>Cyanophyceae</taxon>
        <taxon>Oscillatoriophycideae</taxon>
        <taxon>Oscillatoriales</taxon>
        <taxon>Laspinemataceae</taxon>
        <taxon>Laspinema</taxon>
        <taxon>Laspinema olomoucense</taxon>
    </lineage>
</organism>
<keyword evidence="3" id="KW-1185">Reference proteome</keyword>
<sequence length="130" mass="14903">MVTRGEFNRLKELKEQKIRGLDLAILDEKISQKTYALTGEKVMTSISQIAVQSAQESLNQARLNLSIQKEKSNQLGATARFEQGMTRLHAETLTVQAQSAMLKLSELKANFREDSELFKLKFRQENRFLK</sequence>
<evidence type="ECO:0000256" key="1">
    <source>
        <dbReference type="SAM" id="Coils"/>
    </source>
</evidence>
<dbReference type="RefSeq" id="WP_261237757.1">
    <property type="nucleotide sequence ID" value="NZ_JAMXFA010000079.1"/>
</dbReference>
<accession>A0ABT2NGD1</accession>
<keyword evidence="1" id="KW-0175">Coiled coil</keyword>
<reference evidence="2 3" key="1">
    <citation type="journal article" date="2022" name="Front. Microbiol.">
        <title>High genomic differentiation and limited gene flow indicate recent cryptic speciation within the genus Laspinema (cyanobacteria).</title>
        <authorList>
            <person name="Stanojkovic A."/>
            <person name="Skoupy S."/>
            <person name="Skaloud P."/>
            <person name="Dvorak P."/>
        </authorList>
    </citation>
    <scope>NUCLEOTIDE SEQUENCE [LARGE SCALE GENOMIC DNA]</scope>
    <source>
        <strain evidence="2 3">D3b</strain>
    </source>
</reference>
<feature type="coiled-coil region" evidence="1">
    <location>
        <begin position="51"/>
        <end position="110"/>
    </location>
</feature>
<dbReference type="Proteomes" id="UP001525961">
    <property type="component" value="Unassembled WGS sequence"/>
</dbReference>
<evidence type="ECO:0000313" key="2">
    <source>
        <dbReference type="EMBL" id="MCT7981602.1"/>
    </source>
</evidence>
<evidence type="ECO:0000313" key="3">
    <source>
        <dbReference type="Proteomes" id="UP001525961"/>
    </source>
</evidence>
<protein>
    <submittedName>
        <fullName evidence="2">Uncharacterized protein</fullName>
    </submittedName>
</protein>
<dbReference type="EMBL" id="JAMXFA010000079">
    <property type="protein sequence ID" value="MCT7981602.1"/>
    <property type="molecule type" value="Genomic_DNA"/>
</dbReference>
<comment type="caution">
    <text evidence="2">The sequence shown here is derived from an EMBL/GenBank/DDBJ whole genome shotgun (WGS) entry which is preliminary data.</text>
</comment>